<proteinExistence type="inferred from homology"/>
<dbReference type="InterPro" id="IPR036282">
    <property type="entry name" value="Glutathione-S-Trfase_C_sf"/>
</dbReference>
<dbReference type="InterPro" id="IPR010987">
    <property type="entry name" value="Glutathione-S-Trfase_C-like"/>
</dbReference>
<evidence type="ECO:0000259" key="6">
    <source>
        <dbReference type="PROSITE" id="PS50405"/>
    </source>
</evidence>
<dbReference type="GO" id="GO:0050610">
    <property type="term" value="F:methylarsonate reductase activity"/>
    <property type="evidence" value="ECO:0007669"/>
    <property type="project" value="UniProtKB-UniRule"/>
</dbReference>
<dbReference type="InterPro" id="IPR036249">
    <property type="entry name" value="Thioredoxin-like_sf"/>
</dbReference>
<keyword evidence="3" id="KW-0808">Transferase</keyword>
<dbReference type="EC" id="1.8.5.1" evidence="3"/>
<evidence type="ECO:0000256" key="3">
    <source>
        <dbReference type="RuleBase" id="RU368071"/>
    </source>
</evidence>
<sequence>MCASTSPHPSFHLLCVRLVFYYFSVSVLCNTTSPYLSCFQQLLSVRLVSYYFSVSCFILLLRIRLVSYYFSVSVLFPTSPYETINVHLKSKPQWFLDRNPLGLVPVLEIGDKIVYESAIVNDYLDDIFPQERLTPDTPYQRARDKILLERFGKFTTNYYKAMRSKGEDKEALVDYNKALSLLETELTGRGDFFGGDSVKMIDFNMWPHIYRTDIVESIIPTSNVGIKANKYPKLSAWIARMKTVPAVQETLYPVEWQIGFMKGYTENGSPDYDIGLDS</sequence>
<dbReference type="Gene3D" id="1.20.1050.10">
    <property type="match status" value="1"/>
</dbReference>
<dbReference type="PRINTS" id="PR01625">
    <property type="entry name" value="GSTRNSFRASEO"/>
</dbReference>
<evidence type="ECO:0000259" key="5">
    <source>
        <dbReference type="PROSITE" id="PS50404"/>
    </source>
</evidence>
<dbReference type="EC" id="1.20.4.2" evidence="3"/>
<keyword evidence="4" id="KW-0812">Transmembrane</keyword>
<protein>
    <recommendedName>
        <fullName evidence="3">Glutathione S-transferase omega</fullName>
        <shortName evidence="3">GSTO</shortName>
        <ecNumber evidence="3">1.20.4.2</ecNumber>
        <ecNumber evidence="3">1.8.5.1</ecNumber>
        <ecNumber evidence="3">2.5.1.18</ecNumber>
    </recommendedName>
    <alternativeName>
        <fullName evidence="3">Glutathione-dependent dehydroascorbate reductase</fullName>
    </alternativeName>
    <alternativeName>
        <fullName evidence="3">Monomethylarsonic acid reductase</fullName>
    </alternativeName>
</protein>
<dbReference type="SFLD" id="SFLDS00019">
    <property type="entry name" value="Glutathione_Transferase_(cytos"/>
    <property type="match status" value="1"/>
</dbReference>
<reference evidence="7" key="1">
    <citation type="journal article" date="2021" name="Genome Biol. Evol.">
        <title>A High-Quality Reference Genome for a Parasitic Bivalve with Doubly Uniparental Inheritance (Bivalvia: Unionida).</title>
        <authorList>
            <person name="Smith C.H."/>
        </authorList>
    </citation>
    <scope>NUCLEOTIDE SEQUENCE</scope>
    <source>
        <strain evidence="7">CHS0354</strain>
    </source>
</reference>
<dbReference type="PROSITE" id="PS50404">
    <property type="entry name" value="GST_NTER"/>
    <property type="match status" value="1"/>
</dbReference>
<dbReference type="PANTHER" id="PTHR43968:SF6">
    <property type="entry name" value="GLUTATHIONE S-TRANSFERASE OMEGA"/>
    <property type="match status" value="1"/>
</dbReference>
<dbReference type="SUPFAM" id="SSF52833">
    <property type="entry name" value="Thioredoxin-like"/>
    <property type="match status" value="1"/>
</dbReference>
<dbReference type="FunFam" id="1.20.1050.10:FF:000009">
    <property type="entry name" value="Glutathione S-transferase omega-1"/>
    <property type="match status" value="1"/>
</dbReference>
<dbReference type="InterPro" id="IPR005442">
    <property type="entry name" value="GST_omega"/>
</dbReference>
<reference evidence="7" key="3">
    <citation type="submission" date="2023-05" db="EMBL/GenBank/DDBJ databases">
        <authorList>
            <person name="Smith C.H."/>
        </authorList>
    </citation>
    <scope>NUCLEOTIDE SEQUENCE</scope>
    <source>
        <strain evidence="7">CHS0354</strain>
        <tissue evidence="7">Mantle</tissue>
    </source>
</reference>
<feature type="transmembrane region" description="Helical" evidence="4">
    <location>
        <begin position="50"/>
        <end position="70"/>
    </location>
</feature>
<reference evidence="7" key="2">
    <citation type="journal article" date="2021" name="Genome Biol. Evol.">
        <title>Developing a high-quality reference genome for a parasitic bivalve with doubly uniparental inheritance (Bivalvia: Unionida).</title>
        <authorList>
            <person name="Smith C.H."/>
        </authorList>
    </citation>
    <scope>NUCLEOTIDE SEQUENCE</scope>
    <source>
        <strain evidence="7">CHS0354</strain>
        <tissue evidence="7">Mantle</tissue>
    </source>
</reference>
<evidence type="ECO:0000313" key="7">
    <source>
        <dbReference type="EMBL" id="KAK3597738.1"/>
    </source>
</evidence>
<keyword evidence="8" id="KW-1185">Reference proteome</keyword>
<evidence type="ECO:0000256" key="4">
    <source>
        <dbReference type="SAM" id="Phobius"/>
    </source>
</evidence>
<dbReference type="InterPro" id="IPR040079">
    <property type="entry name" value="Glutathione_S-Trfase"/>
</dbReference>
<feature type="domain" description="GST C-terminal" evidence="6">
    <location>
        <begin position="137"/>
        <end position="274"/>
    </location>
</feature>
<dbReference type="InterPro" id="IPR004045">
    <property type="entry name" value="Glutathione_S-Trfase_N"/>
</dbReference>
<dbReference type="GO" id="GO:0005737">
    <property type="term" value="C:cytoplasm"/>
    <property type="evidence" value="ECO:0007669"/>
    <property type="project" value="InterPro"/>
</dbReference>
<dbReference type="PANTHER" id="PTHR43968">
    <property type="match status" value="1"/>
</dbReference>
<dbReference type="EC" id="2.5.1.18" evidence="3"/>
<name>A0AAE0STN4_9BIVA</name>
<keyword evidence="4" id="KW-0472">Membrane</keyword>
<dbReference type="AlphaFoldDB" id="A0AAE0STN4"/>
<comment type="similarity">
    <text evidence="1 3">Belongs to the GST superfamily. Omega family.</text>
</comment>
<keyword evidence="4" id="KW-1133">Transmembrane helix</keyword>
<evidence type="ECO:0000256" key="1">
    <source>
        <dbReference type="ARBA" id="ARBA00011067"/>
    </source>
</evidence>
<comment type="catalytic activity">
    <reaction evidence="3">
        <text>methylarsonate + 2 glutathione + H(+) = methylarsonous acid + glutathione disulfide + H2O</text>
        <dbReference type="Rhea" id="RHEA:15969"/>
        <dbReference type="ChEBI" id="CHEBI:15377"/>
        <dbReference type="ChEBI" id="CHEBI:15378"/>
        <dbReference type="ChEBI" id="CHEBI:17826"/>
        <dbReference type="ChEBI" id="CHEBI:33409"/>
        <dbReference type="ChEBI" id="CHEBI:57925"/>
        <dbReference type="ChEBI" id="CHEBI:58297"/>
        <dbReference type="EC" id="1.20.4.2"/>
    </reaction>
</comment>
<feature type="domain" description="GST N-terminal" evidence="5">
    <location>
        <begin position="45"/>
        <end position="132"/>
    </location>
</feature>
<dbReference type="Pfam" id="PF13410">
    <property type="entry name" value="GST_C_2"/>
    <property type="match status" value="1"/>
</dbReference>
<keyword evidence="2 3" id="KW-0560">Oxidoreductase</keyword>
<dbReference type="SFLD" id="SFLDG00358">
    <property type="entry name" value="Main_(cytGST)"/>
    <property type="match status" value="1"/>
</dbReference>
<dbReference type="EMBL" id="JAEAOA010000432">
    <property type="protein sequence ID" value="KAK3597738.1"/>
    <property type="molecule type" value="Genomic_DNA"/>
</dbReference>
<dbReference type="GO" id="GO:0006749">
    <property type="term" value="P:glutathione metabolic process"/>
    <property type="evidence" value="ECO:0007669"/>
    <property type="project" value="UniProtKB-UniRule"/>
</dbReference>
<dbReference type="Gene3D" id="3.40.30.10">
    <property type="entry name" value="Glutaredoxin"/>
    <property type="match status" value="1"/>
</dbReference>
<evidence type="ECO:0000313" key="8">
    <source>
        <dbReference type="Proteomes" id="UP001195483"/>
    </source>
</evidence>
<evidence type="ECO:0000256" key="2">
    <source>
        <dbReference type="ARBA" id="ARBA00023002"/>
    </source>
</evidence>
<comment type="caution">
    <text evidence="7">The sequence shown here is derived from an EMBL/GenBank/DDBJ whole genome shotgun (WGS) entry which is preliminary data.</text>
</comment>
<organism evidence="7 8">
    <name type="scientific">Potamilus streckersoni</name>
    <dbReference type="NCBI Taxonomy" id="2493646"/>
    <lineage>
        <taxon>Eukaryota</taxon>
        <taxon>Metazoa</taxon>
        <taxon>Spiralia</taxon>
        <taxon>Lophotrochozoa</taxon>
        <taxon>Mollusca</taxon>
        <taxon>Bivalvia</taxon>
        <taxon>Autobranchia</taxon>
        <taxon>Heteroconchia</taxon>
        <taxon>Palaeoheterodonta</taxon>
        <taxon>Unionida</taxon>
        <taxon>Unionoidea</taxon>
        <taxon>Unionidae</taxon>
        <taxon>Ambleminae</taxon>
        <taxon>Lampsilini</taxon>
        <taxon>Potamilus</taxon>
    </lineage>
</organism>
<comment type="catalytic activity">
    <reaction evidence="3">
        <text>L-dehydroascorbate + 2 glutathione = glutathione disulfide + L-ascorbate</text>
        <dbReference type="Rhea" id="RHEA:24424"/>
        <dbReference type="ChEBI" id="CHEBI:38290"/>
        <dbReference type="ChEBI" id="CHEBI:57925"/>
        <dbReference type="ChEBI" id="CHEBI:58297"/>
        <dbReference type="ChEBI" id="CHEBI:58539"/>
        <dbReference type="EC" id="1.8.5.1"/>
    </reaction>
</comment>
<dbReference type="PROSITE" id="PS50405">
    <property type="entry name" value="GST_CTER"/>
    <property type="match status" value="1"/>
</dbReference>
<dbReference type="Proteomes" id="UP001195483">
    <property type="component" value="Unassembled WGS sequence"/>
</dbReference>
<accession>A0AAE0STN4</accession>
<comment type="catalytic activity">
    <reaction evidence="3">
        <text>RX + glutathione = an S-substituted glutathione + a halide anion + H(+)</text>
        <dbReference type="Rhea" id="RHEA:16437"/>
        <dbReference type="ChEBI" id="CHEBI:15378"/>
        <dbReference type="ChEBI" id="CHEBI:16042"/>
        <dbReference type="ChEBI" id="CHEBI:17792"/>
        <dbReference type="ChEBI" id="CHEBI:57925"/>
        <dbReference type="ChEBI" id="CHEBI:90779"/>
        <dbReference type="EC" id="2.5.1.18"/>
    </reaction>
</comment>
<dbReference type="Pfam" id="PF13417">
    <property type="entry name" value="GST_N_3"/>
    <property type="match status" value="1"/>
</dbReference>
<dbReference type="GO" id="GO:0045174">
    <property type="term" value="F:glutathione dehydrogenase (ascorbate) activity"/>
    <property type="evidence" value="ECO:0007669"/>
    <property type="project" value="UniProtKB-UniRule"/>
</dbReference>
<gene>
    <name evidence="7" type="ORF">CHS0354_006092</name>
</gene>
<dbReference type="SUPFAM" id="SSF47616">
    <property type="entry name" value="GST C-terminal domain-like"/>
    <property type="match status" value="1"/>
</dbReference>
<comment type="function">
    <text evidence="3">Exhibits glutathione-dependent thiol transferase activity. Has high dehydroascorbate reductase activity and may contribute to the recycling of ascorbic acid. Participates in the biotransformation of inorganic arsenic and reduces monomethylarsonic acid (MMA).</text>
</comment>
<dbReference type="GO" id="GO:0004364">
    <property type="term" value="F:glutathione transferase activity"/>
    <property type="evidence" value="ECO:0007669"/>
    <property type="project" value="UniProtKB-UniRule"/>
</dbReference>
<dbReference type="InterPro" id="IPR050983">
    <property type="entry name" value="GST_Omega/HSP26"/>
</dbReference>